<dbReference type="Proteomes" id="UP000030750">
    <property type="component" value="Unassembled WGS sequence"/>
</dbReference>
<dbReference type="OrthoDB" id="347244at2759"/>
<evidence type="ECO:0000313" key="4">
    <source>
        <dbReference type="EMBL" id="CDJ54244.1"/>
    </source>
</evidence>
<feature type="compositionally biased region" description="Basic and acidic residues" evidence="2">
    <location>
        <begin position="40"/>
        <end position="55"/>
    </location>
</feature>
<name>U6M063_9EIME</name>
<feature type="compositionally biased region" description="Polar residues" evidence="2">
    <location>
        <begin position="1"/>
        <end position="13"/>
    </location>
</feature>
<feature type="compositionally biased region" description="Polar residues" evidence="2">
    <location>
        <begin position="30"/>
        <end position="39"/>
    </location>
</feature>
<proteinExistence type="predicted"/>
<evidence type="ECO:0000256" key="1">
    <source>
        <dbReference type="SAM" id="Coils"/>
    </source>
</evidence>
<keyword evidence="3" id="KW-1133">Transmembrane helix</keyword>
<feature type="compositionally biased region" description="Basic residues" evidence="2">
    <location>
        <begin position="299"/>
        <end position="311"/>
    </location>
</feature>
<feature type="coiled-coil region" evidence="1">
    <location>
        <begin position="457"/>
        <end position="502"/>
    </location>
</feature>
<feature type="compositionally biased region" description="Polar residues" evidence="2">
    <location>
        <begin position="67"/>
        <end position="76"/>
    </location>
</feature>
<feature type="region of interest" description="Disordered" evidence="2">
    <location>
        <begin position="1"/>
        <end position="341"/>
    </location>
</feature>
<sequence length="977" mass="108918">MDPNNNSHVNLSRISDGDPTTEHEEESQPEGFTSNSFETIQEREQPVEHQHHSEEDPVEEGLGGQQPSGNSYSNAEQDGGESRHVESDGEQHSQVEQQSETSPGRGMASNETQNPVGGEVSEHSAEQTQSIHSGQDAAPSSESNNIPLEQNGGLAYDGDQLQTGSEQPEQVQGQAMQLESDLMPDANGSSDDHEQGLKQRHDEEEQEVPLQRHSYEGDSQFPNKVHDEEPLNEPAGESHCEPLVEQQLEEDHQECRGIQEQQQQLSERAQLDADIAQTEPNRDGLEENIPAGPETGPNRHSRRAKASKRTKKPQDRQSTVSAKTENDVACKEAPTKRPTEVLFDEKTATALQSLCALQQQMPGTGSSAKPGDPKELDEVEKWFVFGEDEIEAEALEKERADRLQRVESLRTVAIIRQNITTKKAFGLLQEALTSDEVVVGFAEDVAEERSRRVAEAGEAQKQQKERLQSQAYRLRQEAQKIRDRIIQQVKNKQAEFKEARKADMLQTLQSFQLRLEAILQHRRLDILQSYGFLRRDFNTTNYSLKGKIPRSASSAMGLERGLEGPNWKLMPQTLRLRLDLCRAVKDGVPRGQYVMMVSVWNRLGGHRLVWKCLNKDFTSSEESKQNTGEHAANESSPCALATGSCAVSAPVAFAAMYFSECLRFDETLYLNCPSESDIKPSMCLVFQLYLLRGAVSPVDKVPLFLGEVDTSIQRYLEMEEMLRMRLDKWLCNLYFRIVRVPNELDGLGEFELPLHYTGRMLRIPPELPPPRDMRFSSSTRTSRSIRSSRSSTVSSSAQRILQSMLMKRETLDGLAGAALLFAVVALWFAVFVALFGSWVALKACNIPVYSAEISGLYIRFGYVQELLSFGPAALYSASGFVAALLVFALLCSMAHLAHCFIGRLPNAAYRFMAPLGIWVLLLPILLAIIEAVGREYSGMTFALHNYLEREFASGATGVVLTVLTDVACMAISSVVRQ</sequence>
<feature type="compositionally biased region" description="Basic and acidic residues" evidence="2">
    <location>
        <begin position="80"/>
        <end position="93"/>
    </location>
</feature>
<feature type="compositionally biased region" description="Basic and acidic residues" evidence="2">
    <location>
        <begin position="324"/>
        <end position="341"/>
    </location>
</feature>
<keyword evidence="3" id="KW-0812">Transmembrane</keyword>
<keyword evidence="5" id="KW-1185">Reference proteome</keyword>
<feature type="compositionally biased region" description="Basic and acidic residues" evidence="2">
    <location>
        <begin position="190"/>
        <end position="203"/>
    </location>
</feature>
<feature type="compositionally biased region" description="Low complexity" evidence="2">
    <location>
        <begin position="776"/>
        <end position="791"/>
    </location>
</feature>
<reference evidence="4" key="1">
    <citation type="submission" date="2013-10" db="EMBL/GenBank/DDBJ databases">
        <title>Genomic analysis of the causative agents of coccidiosis in chickens.</title>
        <authorList>
            <person name="Reid A.J."/>
            <person name="Blake D."/>
            <person name="Billington K."/>
            <person name="Browne H."/>
            <person name="Dunn M."/>
            <person name="Hung S."/>
            <person name="Kawahara F."/>
            <person name="Miranda-Saavedra D."/>
            <person name="Mourier T."/>
            <person name="Nagra H."/>
            <person name="Otto T.D."/>
            <person name="Rawlings N."/>
            <person name="Sanchez A."/>
            <person name="Sanders M."/>
            <person name="Subramaniam C."/>
            <person name="Tay Y."/>
            <person name="Dear P."/>
            <person name="Doerig C."/>
            <person name="Gruber A."/>
            <person name="Parkinson J."/>
            <person name="Shirley M."/>
            <person name="Wan K.L."/>
            <person name="Berriman M."/>
            <person name="Tomley F."/>
            <person name="Pain A."/>
        </authorList>
    </citation>
    <scope>NUCLEOTIDE SEQUENCE [LARGE SCALE GENOMIC DNA]</scope>
    <source>
        <strain evidence="4">Houghton</strain>
    </source>
</reference>
<feature type="compositionally biased region" description="Polar residues" evidence="2">
    <location>
        <begin position="160"/>
        <end position="177"/>
    </location>
</feature>
<dbReference type="EMBL" id="HG714492">
    <property type="protein sequence ID" value="CDJ54244.1"/>
    <property type="molecule type" value="Genomic_DNA"/>
</dbReference>
<feature type="region of interest" description="Disordered" evidence="2">
    <location>
        <begin position="766"/>
        <end position="791"/>
    </location>
</feature>
<evidence type="ECO:0000313" key="5">
    <source>
        <dbReference type="Proteomes" id="UP000030750"/>
    </source>
</evidence>
<feature type="transmembrane region" description="Helical" evidence="3">
    <location>
        <begin position="951"/>
        <end position="975"/>
    </location>
</feature>
<protein>
    <submittedName>
        <fullName evidence="4">Uncharacterized protein</fullName>
    </submittedName>
</protein>
<dbReference type="AlphaFoldDB" id="U6M063"/>
<keyword evidence="1" id="KW-0175">Coiled coil</keyword>
<feature type="transmembrane region" description="Helical" evidence="3">
    <location>
        <begin position="814"/>
        <end position="841"/>
    </location>
</feature>
<gene>
    <name evidence="4" type="ORF">EBH_0033450</name>
</gene>
<feature type="transmembrane region" description="Helical" evidence="3">
    <location>
        <begin position="872"/>
        <end position="896"/>
    </location>
</feature>
<dbReference type="InterPro" id="IPR031390">
    <property type="entry name" value="OFCC1"/>
</dbReference>
<evidence type="ECO:0000256" key="2">
    <source>
        <dbReference type="SAM" id="MobiDB-lite"/>
    </source>
</evidence>
<dbReference type="VEuPathDB" id="ToxoDB:EBH_0033450"/>
<accession>U6M063</accession>
<feature type="compositionally biased region" description="Polar residues" evidence="2">
    <location>
        <begin position="126"/>
        <end position="148"/>
    </location>
</feature>
<keyword evidence="3" id="KW-0472">Membrane</keyword>
<feature type="transmembrane region" description="Helical" evidence="3">
    <location>
        <begin position="908"/>
        <end position="931"/>
    </location>
</feature>
<evidence type="ECO:0000256" key="3">
    <source>
        <dbReference type="SAM" id="Phobius"/>
    </source>
</evidence>
<reference evidence="4" key="2">
    <citation type="submission" date="2013-10" db="EMBL/GenBank/DDBJ databases">
        <authorList>
            <person name="Aslett M."/>
        </authorList>
    </citation>
    <scope>NUCLEOTIDE SEQUENCE [LARGE SCALE GENOMIC DNA]</scope>
    <source>
        <strain evidence="4">Houghton</strain>
    </source>
</reference>
<dbReference type="PANTHER" id="PTHR33862:SF3">
    <property type="entry name" value="OROFACIAL CLEFT 1 CANDIDATE GENE 1 PROTEIN"/>
    <property type="match status" value="1"/>
</dbReference>
<organism evidence="4 5">
    <name type="scientific">Eimeria brunetti</name>
    <dbReference type="NCBI Taxonomy" id="51314"/>
    <lineage>
        <taxon>Eukaryota</taxon>
        <taxon>Sar</taxon>
        <taxon>Alveolata</taxon>
        <taxon>Apicomplexa</taxon>
        <taxon>Conoidasida</taxon>
        <taxon>Coccidia</taxon>
        <taxon>Eucoccidiorida</taxon>
        <taxon>Eimeriorina</taxon>
        <taxon>Eimeriidae</taxon>
        <taxon>Eimeria</taxon>
    </lineage>
</organism>
<dbReference type="PANTHER" id="PTHR33862">
    <property type="entry name" value="OROFACIAL CLEFT 1 CANDIDATE GENE 1 PROTEIN"/>
    <property type="match status" value="1"/>
</dbReference>